<dbReference type="NCBIfam" id="TIGR03696">
    <property type="entry name" value="Rhs_assc_core"/>
    <property type="match status" value="1"/>
</dbReference>
<evidence type="ECO:0000313" key="1">
    <source>
        <dbReference type="EMBL" id="UUC47350.1"/>
    </source>
</evidence>
<keyword evidence="2" id="KW-1185">Reference proteome</keyword>
<dbReference type="Gene3D" id="2.180.10.10">
    <property type="entry name" value="RHS repeat-associated core"/>
    <property type="match status" value="1"/>
</dbReference>
<evidence type="ECO:0008006" key="3">
    <source>
        <dbReference type="Google" id="ProtNLM"/>
    </source>
</evidence>
<reference evidence="1" key="1">
    <citation type="submission" date="2022-07" db="EMBL/GenBank/DDBJ databases">
        <title>Isolation, identification, and degradation of a PFOSA degrading strain from sewage treatment plant.</title>
        <authorList>
            <person name="Zhang L."/>
            <person name="Huo Y."/>
        </authorList>
    </citation>
    <scope>NUCLEOTIDE SEQUENCE</scope>
    <source>
        <strain evidence="1">C1</strain>
    </source>
</reference>
<protein>
    <recommendedName>
        <fullName evidence="3">RHS repeat-associated core domain-containing protein</fullName>
    </recommendedName>
</protein>
<dbReference type="EMBL" id="CP101751">
    <property type="protein sequence ID" value="UUC47350.1"/>
    <property type="molecule type" value="Genomic_DNA"/>
</dbReference>
<evidence type="ECO:0000313" key="2">
    <source>
        <dbReference type="Proteomes" id="UP001059844"/>
    </source>
</evidence>
<gene>
    <name evidence="1" type="ORF">NOX80_04690</name>
</gene>
<dbReference type="InterPro" id="IPR022385">
    <property type="entry name" value="Rhs_assc_core"/>
</dbReference>
<organism evidence="1 2">
    <name type="scientific">Flavobacterium cerinum</name>
    <dbReference type="NCBI Taxonomy" id="2502784"/>
    <lineage>
        <taxon>Bacteria</taxon>
        <taxon>Pseudomonadati</taxon>
        <taxon>Bacteroidota</taxon>
        <taxon>Flavobacteriia</taxon>
        <taxon>Flavobacteriales</taxon>
        <taxon>Flavobacteriaceae</taxon>
        <taxon>Flavobacterium</taxon>
    </lineage>
</organism>
<sequence length="339" mass="38575">MCFLQRDYYYPFGMLVPNRHGSSELYRYGFQGQEKDNELKGEGNSLNFGSRMFDSRLGRFFSIDKLDSATPSTSGYSTSGNSPIYKVDSNGDIEIIIHFYKKFKGKYYEAGTYKMDIKTDEDIKGITRDVMHINAYTSYDEGLSPDSNKTTFRGVTRYAIRKDTGLNKEERLKEDSFGIYLLSKFMQKNPLGTGAMTEAMIGKDILTGEDLDNFGKTTKIIEGVVSLVTLGRAKSKSEVFSGWLIDFAFEEVVKNIFNNDNIKDGDMMNKIAIFVYQTYKLKEIDKKKVFESINAIYNKGLKGKELLDEILKQTNIDLTAPKDKYQAAKKAVEIINSEF</sequence>
<dbReference type="Proteomes" id="UP001059844">
    <property type="component" value="Chromosome"/>
</dbReference>
<proteinExistence type="predicted"/>
<accession>A0ABY5IX19</accession>
<name>A0ABY5IX19_9FLAO</name>
<dbReference type="RefSeq" id="WP_256552981.1">
    <property type="nucleotide sequence ID" value="NZ_CP101751.1"/>
</dbReference>